<name>A0A918PJL8_9ACTN</name>
<keyword evidence="2" id="KW-1185">Reference proteome</keyword>
<sequence>MATRDLSFYRSYIAEEIRAEGQAQAGAESILVVLGARGLAIPDHVRGRVTSCTHLDTLTRWHRRAVTAPTAEDIFTDLTDLTTE</sequence>
<organism evidence="1 2">
    <name type="scientific">Streptomyces poonensis</name>
    <dbReference type="NCBI Taxonomy" id="68255"/>
    <lineage>
        <taxon>Bacteria</taxon>
        <taxon>Bacillati</taxon>
        <taxon>Actinomycetota</taxon>
        <taxon>Actinomycetes</taxon>
        <taxon>Kitasatosporales</taxon>
        <taxon>Streptomycetaceae</taxon>
        <taxon>Streptomyces</taxon>
    </lineage>
</organism>
<protein>
    <submittedName>
        <fullName evidence="1">Uncharacterized protein</fullName>
    </submittedName>
</protein>
<evidence type="ECO:0000313" key="1">
    <source>
        <dbReference type="EMBL" id="GGZ12729.1"/>
    </source>
</evidence>
<accession>A0A918PJL8</accession>
<comment type="caution">
    <text evidence="1">The sequence shown here is derived from an EMBL/GenBank/DDBJ whole genome shotgun (WGS) entry which is preliminary data.</text>
</comment>
<reference evidence="1" key="2">
    <citation type="submission" date="2020-09" db="EMBL/GenBank/DDBJ databases">
        <authorList>
            <person name="Sun Q."/>
            <person name="Ohkuma M."/>
        </authorList>
    </citation>
    <scope>NUCLEOTIDE SEQUENCE</scope>
    <source>
        <strain evidence="1">JCM 4815</strain>
    </source>
</reference>
<dbReference type="EMBL" id="BMVW01000006">
    <property type="protein sequence ID" value="GGZ12729.1"/>
    <property type="molecule type" value="Genomic_DNA"/>
</dbReference>
<dbReference type="RefSeq" id="WP_189860127.1">
    <property type="nucleotide sequence ID" value="NZ_BMVW01000006.1"/>
</dbReference>
<proteinExistence type="predicted"/>
<reference evidence="1" key="1">
    <citation type="journal article" date="2014" name="Int. J. Syst. Evol. Microbiol.">
        <title>Complete genome sequence of Corynebacterium casei LMG S-19264T (=DSM 44701T), isolated from a smear-ripened cheese.</title>
        <authorList>
            <consortium name="US DOE Joint Genome Institute (JGI-PGF)"/>
            <person name="Walter F."/>
            <person name="Albersmeier A."/>
            <person name="Kalinowski J."/>
            <person name="Ruckert C."/>
        </authorList>
    </citation>
    <scope>NUCLEOTIDE SEQUENCE</scope>
    <source>
        <strain evidence="1">JCM 4815</strain>
    </source>
</reference>
<dbReference type="AlphaFoldDB" id="A0A918PJL8"/>
<gene>
    <name evidence="1" type="ORF">GCM10010365_35520</name>
</gene>
<dbReference type="Proteomes" id="UP000622166">
    <property type="component" value="Unassembled WGS sequence"/>
</dbReference>
<evidence type="ECO:0000313" key="2">
    <source>
        <dbReference type="Proteomes" id="UP000622166"/>
    </source>
</evidence>